<gene>
    <name evidence="2" type="primary">YDL109C</name>
    <name evidence="2" type="ORF">Zm00014a_028626</name>
</gene>
<dbReference type="Pfam" id="PF05057">
    <property type="entry name" value="DUF676"/>
    <property type="match status" value="1"/>
</dbReference>
<name>A0A3L6DCX8_MAIZE</name>
<dbReference type="PANTHER" id="PTHR12482">
    <property type="entry name" value="LIPASE ROG1-RELATED-RELATED"/>
    <property type="match status" value="1"/>
</dbReference>
<dbReference type="InterPro" id="IPR029058">
    <property type="entry name" value="AB_hydrolase_fold"/>
</dbReference>
<dbReference type="EMBL" id="NCVQ01000010">
    <property type="protein sequence ID" value="PWZ06369.1"/>
    <property type="molecule type" value="Genomic_DNA"/>
</dbReference>
<dbReference type="AlphaFoldDB" id="A0A3L6DCX8"/>
<dbReference type="InterPro" id="IPR044294">
    <property type="entry name" value="Lipase-like"/>
</dbReference>
<accession>A0A3L6DCX8</accession>
<proteinExistence type="predicted"/>
<reference evidence="2 3" key="1">
    <citation type="journal article" date="2018" name="Nat. Genet.">
        <title>Extensive intraspecific gene order and gene structural variations between Mo17 and other maize genomes.</title>
        <authorList>
            <person name="Sun S."/>
            <person name="Zhou Y."/>
            <person name="Chen J."/>
            <person name="Shi J."/>
            <person name="Zhao H."/>
            <person name="Zhao H."/>
            <person name="Song W."/>
            <person name="Zhang M."/>
            <person name="Cui Y."/>
            <person name="Dong X."/>
            <person name="Liu H."/>
            <person name="Ma X."/>
            <person name="Jiao Y."/>
            <person name="Wang B."/>
            <person name="Wei X."/>
            <person name="Stein J.C."/>
            <person name="Glaubitz J.C."/>
            <person name="Lu F."/>
            <person name="Yu G."/>
            <person name="Liang C."/>
            <person name="Fengler K."/>
            <person name="Li B."/>
            <person name="Rafalski A."/>
            <person name="Schnable P.S."/>
            <person name="Ware D.H."/>
            <person name="Buckler E.S."/>
            <person name="Lai J."/>
        </authorList>
    </citation>
    <scope>NUCLEOTIDE SEQUENCE [LARGE SCALE GENOMIC DNA]</scope>
    <source>
        <strain evidence="3">cv. Missouri 17</strain>
        <tissue evidence="2">Seedling</tissue>
    </source>
</reference>
<sequence>MASTARPLRSYNSRFLRLSRIPSPRKRQPVRLYSSLLIASWFAKRFASRGSVTDRRRCEFEAGFSGLSRFGLTCSVGSKSAGNLYLHPVSRGSSVVVSSVMDTSKSKQGPEHLLVLVHGIMASPKDWTYGEAVLKRRLGDDFFIYASSTNSYTKTFDGIDVAGRRLANEVLDVVNKMPSLRNISFLAHSLGGLFARYAIAILHSVSVETKNAGQSSALTVPTTRGPAKSRCASGLGSIAGLQPINFITLATPHLGVRGRNQVHHQNVSDYLPFLQGLSILEKLAAPLAPLIVGRTGAQLFLTDGDPSKPPLLLQMASDCDDKNYISALAAFKNRVLYANVSYDHMVGWRTSSLRREKNLIKPSHRSLDGYKHIVNVEYCSPVSSEGPHFPSKAARAKEAAQRTPNRENTEEYHQMMEGKGDAPWLAEGWLEEGGRQLPFVILALLCSQQHTRQERVASQCWRWCYRARCGQHQAAGVTAMSSCQSIAVAFSNPFVQIICR</sequence>
<evidence type="ECO:0000313" key="3">
    <source>
        <dbReference type="Proteomes" id="UP000251960"/>
    </source>
</evidence>
<dbReference type="InterPro" id="IPR007751">
    <property type="entry name" value="DUF676_lipase-like"/>
</dbReference>
<dbReference type="Proteomes" id="UP000251960">
    <property type="component" value="Chromosome 9"/>
</dbReference>
<protein>
    <submittedName>
        <fullName evidence="2">Putative lipase YDL109C</fullName>
    </submittedName>
</protein>
<dbReference type="PANTHER" id="PTHR12482:SF11">
    <property type="entry name" value="LIPASE YOR059C ISOFORM X1"/>
    <property type="match status" value="1"/>
</dbReference>
<evidence type="ECO:0000313" key="2">
    <source>
        <dbReference type="EMBL" id="PWZ06369.1"/>
    </source>
</evidence>
<dbReference type="SUPFAM" id="SSF53474">
    <property type="entry name" value="alpha/beta-Hydrolases"/>
    <property type="match status" value="1"/>
</dbReference>
<comment type="caution">
    <text evidence="2">The sequence shown here is derived from an EMBL/GenBank/DDBJ whole genome shotgun (WGS) entry which is preliminary data.</text>
</comment>
<organism evidence="2 3">
    <name type="scientific">Zea mays</name>
    <name type="common">Maize</name>
    <dbReference type="NCBI Taxonomy" id="4577"/>
    <lineage>
        <taxon>Eukaryota</taxon>
        <taxon>Viridiplantae</taxon>
        <taxon>Streptophyta</taxon>
        <taxon>Embryophyta</taxon>
        <taxon>Tracheophyta</taxon>
        <taxon>Spermatophyta</taxon>
        <taxon>Magnoliopsida</taxon>
        <taxon>Liliopsida</taxon>
        <taxon>Poales</taxon>
        <taxon>Poaceae</taxon>
        <taxon>PACMAD clade</taxon>
        <taxon>Panicoideae</taxon>
        <taxon>Andropogonodae</taxon>
        <taxon>Andropogoneae</taxon>
        <taxon>Tripsacinae</taxon>
        <taxon>Zea</taxon>
    </lineage>
</organism>
<feature type="domain" description="DUF676" evidence="1">
    <location>
        <begin position="110"/>
        <end position="350"/>
    </location>
</feature>
<dbReference type="Gene3D" id="3.40.50.1820">
    <property type="entry name" value="alpha/beta hydrolase"/>
    <property type="match status" value="1"/>
</dbReference>
<dbReference type="ExpressionAtlas" id="A0A3L6DCX8">
    <property type="expression patterns" value="baseline and differential"/>
</dbReference>
<evidence type="ECO:0000259" key="1">
    <source>
        <dbReference type="Pfam" id="PF05057"/>
    </source>
</evidence>